<dbReference type="Proteomes" id="UP001652700">
    <property type="component" value="Unplaced"/>
</dbReference>
<dbReference type="GeneID" id="126879498"/>
<dbReference type="PANTHER" id="PTHR33194:SF4">
    <property type="entry name" value="CCHC-TYPE DOMAIN-CONTAINING PROTEIN"/>
    <property type="match status" value="1"/>
</dbReference>
<keyword evidence="1" id="KW-0862">Zinc</keyword>
<dbReference type="PANTHER" id="PTHR33194">
    <property type="entry name" value="ZINC KNUCKLE DOMAINCONTAINING PROTEIN"/>
    <property type="match status" value="1"/>
</dbReference>
<dbReference type="Gene3D" id="1.10.720.30">
    <property type="entry name" value="SAP domain"/>
    <property type="match status" value="1"/>
</dbReference>
<dbReference type="InterPro" id="IPR036361">
    <property type="entry name" value="SAP_dom_sf"/>
</dbReference>
<dbReference type="PROSITE" id="PS50158">
    <property type="entry name" value="ZF_CCHC"/>
    <property type="match status" value="1"/>
</dbReference>
<reference evidence="3" key="1">
    <citation type="submission" date="2025-05" db="UniProtKB">
        <authorList>
            <consortium name="EnsemblMetazoa"/>
        </authorList>
    </citation>
    <scope>IDENTIFICATION</scope>
</reference>
<dbReference type="Pfam" id="PF03732">
    <property type="entry name" value="Retrotrans_gag"/>
    <property type="match status" value="1"/>
</dbReference>
<feature type="domain" description="CCHC-type" evidence="2">
    <location>
        <begin position="291"/>
        <end position="306"/>
    </location>
</feature>
<protein>
    <recommendedName>
        <fullName evidence="2">CCHC-type domain-containing protein</fullName>
    </recommendedName>
</protein>
<dbReference type="InterPro" id="IPR005162">
    <property type="entry name" value="Retrotrans_gag_dom"/>
</dbReference>
<dbReference type="EnsemblMetazoa" id="XM_050642566.1">
    <property type="protein sequence ID" value="XP_050498523.1"/>
    <property type="gene ID" value="LOC126879498"/>
</dbReference>
<organism evidence="3 4">
    <name type="scientific">Diabrotica virgifera virgifera</name>
    <name type="common">western corn rootworm</name>
    <dbReference type="NCBI Taxonomy" id="50390"/>
    <lineage>
        <taxon>Eukaryota</taxon>
        <taxon>Metazoa</taxon>
        <taxon>Ecdysozoa</taxon>
        <taxon>Arthropoda</taxon>
        <taxon>Hexapoda</taxon>
        <taxon>Insecta</taxon>
        <taxon>Pterygota</taxon>
        <taxon>Neoptera</taxon>
        <taxon>Endopterygota</taxon>
        <taxon>Coleoptera</taxon>
        <taxon>Polyphaga</taxon>
        <taxon>Cucujiformia</taxon>
        <taxon>Chrysomeloidea</taxon>
        <taxon>Chrysomelidae</taxon>
        <taxon>Galerucinae</taxon>
        <taxon>Diabroticina</taxon>
        <taxon>Diabroticites</taxon>
        <taxon>Diabrotica</taxon>
    </lineage>
</organism>
<accession>A0ABM5JKQ9</accession>
<name>A0ABM5JKQ9_DIAVI</name>
<sequence length="333" mass="39743">MPTDKDTDSVSGATTGTSWINRLSKEELQRDAERCGLDSKGTVDELRLRLRTFYKDRGEATGTIPKSNTSKEAEPETLTQEISLIRNQLQDLTMTKQMRQSDLLNQVRRWNTHFDKKHSDAVDFIERIDELSLAYEIDKQDLLKALPELLGDHALSWYRNNNRNWDSWTDFIKDFKKAFYPREYLLQLEEQIRNRKQRKNEPVDRYITDIQTLIRREGSLSRNQELDRIYKNMLPEYKLYARRRDFEDLSGLQELAQEYETLEDERTRENKNFHGNWRRTDPTEYDAKRTCFRCKMTGHFRRNCKNPWKKFCSRCGKEGVYSSDCCSRRQGNE</sequence>
<dbReference type="InterPro" id="IPR036875">
    <property type="entry name" value="Znf_CCHC_sf"/>
</dbReference>
<dbReference type="InterPro" id="IPR001878">
    <property type="entry name" value="Znf_CCHC"/>
</dbReference>
<dbReference type="SMART" id="SM00343">
    <property type="entry name" value="ZnF_C2HC"/>
    <property type="match status" value="2"/>
</dbReference>
<dbReference type="SUPFAM" id="SSF57756">
    <property type="entry name" value="Retrovirus zinc finger-like domains"/>
    <property type="match status" value="1"/>
</dbReference>
<evidence type="ECO:0000313" key="4">
    <source>
        <dbReference type="Proteomes" id="UP001652700"/>
    </source>
</evidence>
<keyword evidence="4" id="KW-1185">Reference proteome</keyword>
<keyword evidence="1" id="KW-0479">Metal-binding</keyword>
<dbReference type="RefSeq" id="XP_050498523.1">
    <property type="nucleotide sequence ID" value="XM_050642566.1"/>
</dbReference>
<evidence type="ECO:0000256" key="1">
    <source>
        <dbReference type="PROSITE-ProRule" id="PRU00047"/>
    </source>
</evidence>
<evidence type="ECO:0000313" key="3">
    <source>
        <dbReference type="EnsemblMetazoa" id="XP_050498523.1"/>
    </source>
</evidence>
<proteinExistence type="predicted"/>
<evidence type="ECO:0000259" key="2">
    <source>
        <dbReference type="PROSITE" id="PS50158"/>
    </source>
</evidence>
<dbReference type="Gene3D" id="4.10.60.10">
    <property type="entry name" value="Zinc finger, CCHC-type"/>
    <property type="match status" value="1"/>
</dbReference>
<keyword evidence="1" id="KW-0863">Zinc-finger</keyword>